<protein>
    <submittedName>
        <fullName evidence="2">Fermentation-respiration switch protein FrsA (DUF1100 family)</fullName>
    </submittedName>
</protein>
<gene>
    <name evidence="2" type="ORF">BDZ31_002971</name>
</gene>
<feature type="chain" id="PRO_5038907007" evidence="1">
    <location>
        <begin position="31"/>
        <end position="137"/>
    </location>
</feature>
<comment type="caution">
    <text evidence="2">The sequence shown here is derived from an EMBL/GenBank/DDBJ whole genome shotgun (WGS) entry which is preliminary data.</text>
</comment>
<feature type="signal peptide" evidence="1">
    <location>
        <begin position="1"/>
        <end position="30"/>
    </location>
</feature>
<sequence>MSRSTEKQWMGRRIVAGAVAAALAAACGWAATVAVAPAARRAAQAPSMTVRPRAARQGGTVVLHGSGFAPRARVVLLAGPPGGARTRIGRADTDRAGEFVAPITILRAVRPGRYVAYACRHRCRVMASAPFRVRASR</sequence>
<keyword evidence="3" id="KW-1185">Reference proteome</keyword>
<organism evidence="2 3">
    <name type="scientific">Conexibacter arvalis</name>
    <dbReference type="NCBI Taxonomy" id="912552"/>
    <lineage>
        <taxon>Bacteria</taxon>
        <taxon>Bacillati</taxon>
        <taxon>Actinomycetota</taxon>
        <taxon>Thermoleophilia</taxon>
        <taxon>Solirubrobacterales</taxon>
        <taxon>Conexibacteraceae</taxon>
        <taxon>Conexibacter</taxon>
    </lineage>
</organism>
<proteinExistence type="predicted"/>
<dbReference type="Proteomes" id="UP000585272">
    <property type="component" value="Unassembled WGS sequence"/>
</dbReference>
<dbReference type="EMBL" id="JACHNU010000004">
    <property type="protein sequence ID" value="MBB4663376.1"/>
    <property type="molecule type" value="Genomic_DNA"/>
</dbReference>
<accession>A0A840IEY6</accession>
<name>A0A840IEY6_9ACTN</name>
<dbReference type="AlphaFoldDB" id="A0A840IEY6"/>
<keyword evidence="1" id="KW-0732">Signal</keyword>
<evidence type="ECO:0000313" key="3">
    <source>
        <dbReference type="Proteomes" id="UP000585272"/>
    </source>
</evidence>
<dbReference type="RefSeq" id="WP_183343111.1">
    <property type="nucleotide sequence ID" value="NZ_JACHNU010000004.1"/>
</dbReference>
<evidence type="ECO:0000256" key="1">
    <source>
        <dbReference type="SAM" id="SignalP"/>
    </source>
</evidence>
<dbReference type="PROSITE" id="PS51257">
    <property type="entry name" value="PROKAR_LIPOPROTEIN"/>
    <property type="match status" value="1"/>
</dbReference>
<evidence type="ECO:0000313" key="2">
    <source>
        <dbReference type="EMBL" id="MBB4663376.1"/>
    </source>
</evidence>
<reference evidence="2 3" key="1">
    <citation type="submission" date="2020-08" db="EMBL/GenBank/DDBJ databases">
        <title>Genomic Encyclopedia of Archaeal and Bacterial Type Strains, Phase II (KMG-II): from individual species to whole genera.</title>
        <authorList>
            <person name="Goeker M."/>
        </authorList>
    </citation>
    <scope>NUCLEOTIDE SEQUENCE [LARGE SCALE GENOMIC DNA]</scope>
    <source>
        <strain evidence="2 3">DSM 23288</strain>
    </source>
</reference>